<comment type="cofactor">
    <cofactor evidence="7">
        <name>Mg(2+)</name>
        <dbReference type="ChEBI" id="CHEBI:18420"/>
    </cofactor>
    <text evidence="7">Binds 1 Mg(2+) ion per subunit.</text>
</comment>
<comment type="catalytic activity">
    <reaction evidence="7">
        <text>ITP + H2O = IMP + diphosphate + H(+)</text>
        <dbReference type="Rhea" id="RHEA:29399"/>
        <dbReference type="ChEBI" id="CHEBI:15377"/>
        <dbReference type="ChEBI" id="CHEBI:15378"/>
        <dbReference type="ChEBI" id="CHEBI:33019"/>
        <dbReference type="ChEBI" id="CHEBI:58053"/>
        <dbReference type="ChEBI" id="CHEBI:61402"/>
        <dbReference type="EC" id="3.6.1.66"/>
    </reaction>
</comment>
<organism evidence="9 10">
    <name type="scientific">Sediminibacterium roseum</name>
    <dbReference type="NCBI Taxonomy" id="1978412"/>
    <lineage>
        <taxon>Bacteria</taxon>
        <taxon>Pseudomonadati</taxon>
        <taxon>Bacteroidota</taxon>
        <taxon>Chitinophagia</taxon>
        <taxon>Chitinophagales</taxon>
        <taxon>Chitinophagaceae</taxon>
        <taxon>Sediminibacterium</taxon>
    </lineage>
</organism>
<feature type="binding site" evidence="7">
    <location>
        <position position="71"/>
    </location>
    <ligand>
        <name>substrate</name>
    </ligand>
</feature>
<dbReference type="EMBL" id="JAACJS010000006">
    <property type="protein sequence ID" value="NCI49254.1"/>
    <property type="molecule type" value="Genomic_DNA"/>
</dbReference>
<dbReference type="Pfam" id="PF01725">
    <property type="entry name" value="Ham1p_like"/>
    <property type="match status" value="1"/>
</dbReference>
<protein>
    <recommendedName>
        <fullName evidence="7">dITP/XTP pyrophosphatase</fullName>
        <ecNumber evidence="7">3.6.1.66</ecNumber>
    </recommendedName>
    <alternativeName>
        <fullName evidence="7">Non-canonical purine NTP pyrophosphatase</fullName>
    </alternativeName>
    <alternativeName>
        <fullName evidence="7">Non-standard purine NTP pyrophosphatase</fullName>
    </alternativeName>
    <alternativeName>
        <fullName evidence="7">Nucleoside-triphosphate diphosphatase</fullName>
    </alternativeName>
    <alternativeName>
        <fullName evidence="7">Nucleoside-triphosphate pyrophosphatase</fullName>
        <shortName evidence="7">NTPase</shortName>
    </alternativeName>
</protein>
<comment type="catalytic activity">
    <reaction evidence="7">
        <text>XTP + H2O = XMP + diphosphate + H(+)</text>
        <dbReference type="Rhea" id="RHEA:28610"/>
        <dbReference type="ChEBI" id="CHEBI:15377"/>
        <dbReference type="ChEBI" id="CHEBI:15378"/>
        <dbReference type="ChEBI" id="CHEBI:33019"/>
        <dbReference type="ChEBI" id="CHEBI:57464"/>
        <dbReference type="ChEBI" id="CHEBI:61314"/>
        <dbReference type="EC" id="3.6.1.66"/>
    </reaction>
</comment>
<evidence type="ECO:0000256" key="2">
    <source>
        <dbReference type="ARBA" id="ARBA00022723"/>
    </source>
</evidence>
<dbReference type="EC" id="3.6.1.66" evidence="7"/>
<proteinExistence type="inferred from homology"/>
<name>A0ABW9ZQQ2_9BACT</name>
<feature type="binding site" evidence="7">
    <location>
        <position position="173"/>
    </location>
    <ligand>
        <name>substrate</name>
    </ligand>
</feature>
<feature type="binding site" evidence="7">
    <location>
        <begin position="178"/>
        <end position="179"/>
    </location>
    <ligand>
        <name>substrate</name>
    </ligand>
</feature>
<comment type="function">
    <text evidence="7">Pyrophosphatase that catalyzes the hydrolysis of nucleoside triphosphates to their monophosphate derivatives, with a high preference for the non-canonical purine nucleotides XTP (xanthosine triphosphate), dITP (deoxyinosine triphosphate) and ITP. Seems to function as a house-cleaning enzyme that removes non-canonical purine nucleotides from the nucleotide pool, thus preventing their incorporation into DNA/RNA and avoiding chromosomal lesions.</text>
</comment>
<keyword evidence="10" id="KW-1185">Reference proteome</keyword>
<dbReference type="HAMAP" id="MF_01405">
    <property type="entry name" value="Non_canon_purine_NTPase"/>
    <property type="match status" value="1"/>
</dbReference>
<comment type="similarity">
    <text evidence="1 7 8">Belongs to the HAM1 NTPase family.</text>
</comment>
<accession>A0ABW9ZQQ2</accession>
<evidence type="ECO:0000313" key="9">
    <source>
        <dbReference type="EMBL" id="NCI49254.1"/>
    </source>
</evidence>
<sequence length="193" mass="21335">MKTTLIFATNNQNKVEEIRAVMGALFEIITLKEAGIDIDIPEPHDTLEANASEKSQTIHNLTGQNCFSEDTGLEIDALNGEPGVKSARYAGDGRDFQKNIDKVLEKLQGKTNRAARFRTVISLILDNKEYLFEGVCEGHILEDQRGSHGFGYDPVFVPTGSAASFAEMTMAEKNKYSHRKKAVAKLIGFLNAR</sequence>
<evidence type="ECO:0000256" key="5">
    <source>
        <dbReference type="ARBA" id="ARBA00022842"/>
    </source>
</evidence>
<gene>
    <name evidence="9" type="primary">rdgB</name>
    <name evidence="9" type="ORF">GWC95_04915</name>
</gene>
<comment type="caution">
    <text evidence="9">The sequence shown here is derived from an EMBL/GenBank/DDBJ whole genome shotgun (WGS) entry which is preliminary data.</text>
</comment>
<evidence type="ECO:0000256" key="7">
    <source>
        <dbReference type="HAMAP-Rule" id="MF_01405"/>
    </source>
</evidence>
<comment type="subunit">
    <text evidence="7">Homodimer.</text>
</comment>
<keyword evidence="3 7" id="KW-0547">Nucleotide-binding</keyword>
<keyword evidence="2 7" id="KW-0479">Metal-binding</keyword>
<dbReference type="CDD" id="cd00515">
    <property type="entry name" value="HAM1"/>
    <property type="match status" value="1"/>
</dbReference>
<dbReference type="InterPro" id="IPR002637">
    <property type="entry name" value="RdgB/HAM1"/>
</dbReference>
<evidence type="ECO:0000256" key="8">
    <source>
        <dbReference type="RuleBase" id="RU003781"/>
    </source>
</evidence>
<evidence type="ECO:0000256" key="3">
    <source>
        <dbReference type="ARBA" id="ARBA00022741"/>
    </source>
</evidence>
<feature type="binding site" evidence="7">
    <location>
        <begin position="9"/>
        <end position="14"/>
    </location>
    <ligand>
        <name>substrate</name>
    </ligand>
</feature>
<dbReference type="NCBIfam" id="TIGR00042">
    <property type="entry name" value="RdgB/HAM1 family non-canonical purine NTP pyrophosphatase"/>
    <property type="match status" value="1"/>
</dbReference>
<comment type="caution">
    <text evidence="7">Lacks conserved residue(s) required for the propagation of feature annotation.</text>
</comment>
<evidence type="ECO:0000256" key="1">
    <source>
        <dbReference type="ARBA" id="ARBA00008023"/>
    </source>
</evidence>
<dbReference type="PANTHER" id="PTHR11067">
    <property type="entry name" value="INOSINE TRIPHOSPHATE PYROPHOSPHATASE/HAM1 PROTEIN"/>
    <property type="match status" value="1"/>
</dbReference>
<comment type="catalytic activity">
    <reaction evidence="7">
        <text>dITP + H2O = dIMP + diphosphate + H(+)</text>
        <dbReference type="Rhea" id="RHEA:28342"/>
        <dbReference type="ChEBI" id="CHEBI:15377"/>
        <dbReference type="ChEBI" id="CHEBI:15378"/>
        <dbReference type="ChEBI" id="CHEBI:33019"/>
        <dbReference type="ChEBI" id="CHEBI:61194"/>
        <dbReference type="ChEBI" id="CHEBI:61382"/>
        <dbReference type="EC" id="3.6.1.66"/>
    </reaction>
</comment>
<keyword evidence="6 7" id="KW-0546">Nucleotide metabolism</keyword>
<evidence type="ECO:0000256" key="4">
    <source>
        <dbReference type="ARBA" id="ARBA00022801"/>
    </source>
</evidence>
<evidence type="ECO:0000256" key="6">
    <source>
        <dbReference type="ARBA" id="ARBA00023080"/>
    </source>
</evidence>
<dbReference type="InterPro" id="IPR020922">
    <property type="entry name" value="dITP/XTP_pyrophosphatase"/>
</dbReference>
<feature type="active site" description="Proton acceptor" evidence="7">
    <location>
        <position position="70"/>
    </location>
</feature>
<keyword evidence="4 7" id="KW-0378">Hydrolase</keyword>
<evidence type="ECO:0000313" key="10">
    <source>
        <dbReference type="Proteomes" id="UP000753802"/>
    </source>
</evidence>
<dbReference type="RefSeq" id="WP_161817584.1">
    <property type="nucleotide sequence ID" value="NZ_JAACJS010000006.1"/>
</dbReference>
<dbReference type="PANTHER" id="PTHR11067:SF9">
    <property type="entry name" value="INOSINE TRIPHOSPHATE PYROPHOSPHATASE"/>
    <property type="match status" value="1"/>
</dbReference>
<feature type="binding site" evidence="7">
    <location>
        <position position="70"/>
    </location>
    <ligand>
        <name>Mg(2+)</name>
        <dbReference type="ChEBI" id="CHEBI:18420"/>
    </ligand>
</feature>
<dbReference type="Proteomes" id="UP000753802">
    <property type="component" value="Unassembled WGS sequence"/>
</dbReference>
<keyword evidence="5 7" id="KW-0460">Magnesium</keyword>
<dbReference type="InterPro" id="IPR029001">
    <property type="entry name" value="ITPase-like_fam"/>
</dbReference>
<dbReference type="Gene3D" id="3.90.950.10">
    <property type="match status" value="1"/>
</dbReference>
<feature type="binding site" evidence="7">
    <location>
        <begin position="150"/>
        <end position="153"/>
    </location>
    <ligand>
        <name>substrate</name>
    </ligand>
</feature>
<reference evidence="9 10" key="1">
    <citation type="submission" date="2020-01" db="EMBL/GenBank/DDBJ databases">
        <title>Genome analysis.</title>
        <authorList>
            <person name="Wu S."/>
            <person name="Wang G."/>
        </authorList>
    </citation>
    <scope>NUCLEOTIDE SEQUENCE [LARGE SCALE GENOMIC DNA]</scope>
    <source>
        <strain evidence="9 10">SYL130</strain>
    </source>
</reference>
<dbReference type="SUPFAM" id="SSF52972">
    <property type="entry name" value="ITPase-like"/>
    <property type="match status" value="1"/>
</dbReference>